<evidence type="ECO:0000313" key="11">
    <source>
        <dbReference type="Proteomes" id="UP000002730"/>
    </source>
</evidence>
<dbReference type="Pfam" id="PF03306">
    <property type="entry name" value="AAL_decarboxy"/>
    <property type="match status" value="1"/>
</dbReference>
<reference evidence="10 11" key="1">
    <citation type="submission" date="2010-08" db="EMBL/GenBank/DDBJ databases">
        <title>Complete sequence of Clostridium cellulovorans 743B.</title>
        <authorList>
            <consortium name="US DOE Joint Genome Institute"/>
            <person name="Lucas S."/>
            <person name="Copeland A."/>
            <person name="Lapidus A."/>
            <person name="Cheng J.-F."/>
            <person name="Bruce D."/>
            <person name="Goodwin L."/>
            <person name="Pitluck S."/>
            <person name="Chertkov O."/>
            <person name="Detter J.C."/>
            <person name="Han C."/>
            <person name="Tapia R."/>
            <person name="Land M."/>
            <person name="Hauser L."/>
            <person name="Chang Y.-J."/>
            <person name="Jeffries C."/>
            <person name="Kyrpides N."/>
            <person name="Ivanova N."/>
            <person name="Mikhailova N."/>
            <person name="Hemme C.L."/>
            <person name="Woyke T."/>
        </authorList>
    </citation>
    <scope>NUCLEOTIDE SEQUENCE [LARGE SCALE GENOMIC DNA]</scope>
    <source>
        <strain evidence="11">ATCC 35296 / DSM 3052 / OCM 3 / 743B</strain>
    </source>
</reference>
<dbReference type="Proteomes" id="UP000002730">
    <property type="component" value="Chromosome"/>
</dbReference>
<comment type="pathway">
    <text evidence="2 9">Polyol metabolism; (R,R)-butane-2,3-diol biosynthesis; (R,R)-butane-2,3-diol from pyruvate: step 2/3.</text>
</comment>
<dbReference type="GO" id="GO:0045151">
    <property type="term" value="P:acetoin biosynthetic process"/>
    <property type="evidence" value="ECO:0007669"/>
    <property type="project" value="UniProtKB-UniRule"/>
</dbReference>
<dbReference type="EMBL" id="CP002160">
    <property type="protein sequence ID" value="ADL50677.1"/>
    <property type="molecule type" value="Genomic_DNA"/>
</dbReference>
<comment type="similarity">
    <text evidence="3 9">Belongs to the alpha-acetolactate decarboxylase family.</text>
</comment>
<protein>
    <recommendedName>
        <fullName evidence="5 9">Alpha-acetolactate decarboxylase</fullName>
        <ecNumber evidence="4 9">4.1.1.5</ecNumber>
    </recommendedName>
</protein>
<dbReference type="PIRSF" id="PIRSF001332">
    <property type="entry name" value="Acetolac_decarb"/>
    <property type="match status" value="1"/>
</dbReference>
<dbReference type="STRING" id="573061.Clocel_0907"/>
<dbReference type="HOGENOM" id="CLU_072561_0_0_9"/>
<comment type="catalytic activity">
    <reaction evidence="1 9">
        <text>(2S)-2-acetolactate + H(+) = (R)-acetoin + CO2</text>
        <dbReference type="Rhea" id="RHEA:21580"/>
        <dbReference type="ChEBI" id="CHEBI:15378"/>
        <dbReference type="ChEBI" id="CHEBI:15686"/>
        <dbReference type="ChEBI" id="CHEBI:16526"/>
        <dbReference type="ChEBI" id="CHEBI:58476"/>
        <dbReference type="EC" id="4.1.1.5"/>
    </reaction>
</comment>
<keyword evidence="6 9" id="KW-0210">Decarboxylase</keyword>
<evidence type="ECO:0000256" key="2">
    <source>
        <dbReference type="ARBA" id="ARBA00005170"/>
    </source>
</evidence>
<dbReference type="SUPFAM" id="SSF117856">
    <property type="entry name" value="AF0104/ALDC/Ptd012-like"/>
    <property type="match status" value="1"/>
</dbReference>
<dbReference type="InterPro" id="IPR005128">
    <property type="entry name" value="Acetolactate_a_deCO2ase"/>
</dbReference>
<evidence type="ECO:0000256" key="3">
    <source>
        <dbReference type="ARBA" id="ARBA00007106"/>
    </source>
</evidence>
<dbReference type="KEGG" id="ccb:Clocel_0907"/>
<evidence type="ECO:0000256" key="1">
    <source>
        <dbReference type="ARBA" id="ARBA00001784"/>
    </source>
</evidence>
<keyword evidence="11" id="KW-1185">Reference proteome</keyword>
<evidence type="ECO:0000256" key="7">
    <source>
        <dbReference type="ARBA" id="ARBA00023061"/>
    </source>
</evidence>
<dbReference type="CDD" id="cd17299">
    <property type="entry name" value="acetolactate_decarboxylase"/>
    <property type="match status" value="1"/>
</dbReference>
<keyword evidence="7 9" id="KW-0005">Acetoin biosynthesis</keyword>
<evidence type="ECO:0000256" key="5">
    <source>
        <dbReference type="ARBA" id="ARBA00020164"/>
    </source>
</evidence>
<keyword evidence="8 9" id="KW-0456">Lyase</keyword>
<evidence type="ECO:0000256" key="6">
    <source>
        <dbReference type="ARBA" id="ARBA00022793"/>
    </source>
</evidence>
<proteinExistence type="inferred from homology"/>
<dbReference type="AlphaFoldDB" id="D9ST61"/>
<dbReference type="GO" id="GO:0047605">
    <property type="term" value="F:acetolactate decarboxylase activity"/>
    <property type="evidence" value="ECO:0007669"/>
    <property type="project" value="UniProtKB-UniRule"/>
</dbReference>
<gene>
    <name evidence="10" type="ordered locus">Clocel_0907</name>
</gene>
<evidence type="ECO:0000256" key="9">
    <source>
        <dbReference type="PIRNR" id="PIRNR001332"/>
    </source>
</evidence>
<evidence type="ECO:0000256" key="8">
    <source>
        <dbReference type="ARBA" id="ARBA00023239"/>
    </source>
</evidence>
<evidence type="ECO:0000313" key="10">
    <source>
        <dbReference type="EMBL" id="ADL50677.1"/>
    </source>
</evidence>
<dbReference type="EC" id="4.1.1.5" evidence="4 9"/>
<name>D9ST61_CLOC7</name>
<dbReference type="UniPathway" id="UPA00626">
    <property type="reaction ID" value="UER00678"/>
</dbReference>
<sequence>MKKKKMLSRTSFTILVTLIGGSLIIGGCKQNDIKTTDSSKETSSECKIDREIISQVSTLNSLMAGNYDGIDSVDILKKTGDIGLGTFEGLDGEMIVVDGQVYQAKASGEVNIAPETIKVPFSAVTFFDKDVEAKFQGISNIENLKTQIDNLIKEKDAFYAIRVDGTFSHVKVRSVPKQDKPYKILSEVTKNQPTFEYQDIKGTIVGFWSPDYVGGINVPGYHLHFISDDKTKGGHLLEVSMISGDVTLDSTRGFIMGLGDEKNSNSKAAVTKEDIEKVEK</sequence>
<dbReference type="RefSeq" id="WP_010076481.1">
    <property type="nucleotide sequence ID" value="NC_014393.1"/>
</dbReference>
<dbReference type="PANTHER" id="PTHR35524:SF1">
    <property type="entry name" value="ALPHA-ACETOLACTATE DECARBOXYLASE"/>
    <property type="match status" value="1"/>
</dbReference>
<dbReference type="PROSITE" id="PS51257">
    <property type="entry name" value="PROKAR_LIPOPROTEIN"/>
    <property type="match status" value="1"/>
</dbReference>
<accession>D9ST61</accession>
<dbReference type="eggNOG" id="COG3527">
    <property type="taxonomic scope" value="Bacteria"/>
</dbReference>
<dbReference type="Gene3D" id="3.30.1330.80">
    <property type="entry name" value="Hypothetical protein, similar to alpha- acetolactate decarboxylase, domain 2"/>
    <property type="match status" value="2"/>
</dbReference>
<evidence type="ECO:0000256" key="4">
    <source>
        <dbReference type="ARBA" id="ARBA00013204"/>
    </source>
</evidence>
<dbReference type="NCBIfam" id="TIGR01252">
    <property type="entry name" value="acetolac_decarb"/>
    <property type="match status" value="1"/>
</dbReference>
<dbReference type="OrthoDB" id="8612680at2"/>
<organism evidence="10 11">
    <name type="scientific">Clostridium cellulovorans (strain ATCC 35296 / DSM 3052 / OCM 3 / 743B)</name>
    <dbReference type="NCBI Taxonomy" id="573061"/>
    <lineage>
        <taxon>Bacteria</taxon>
        <taxon>Bacillati</taxon>
        <taxon>Bacillota</taxon>
        <taxon>Clostridia</taxon>
        <taxon>Eubacteriales</taxon>
        <taxon>Clostridiaceae</taxon>
        <taxon>Clostridium</taxon>
    </lineage>
</organism>
<dbReference type="PANTHER" id="PTHR35524">
    <property type="entry name" value="ALPHA-ACETOLACTATE DECARBOXYLASE"/>
    <property type="match status" value="1"/>
</dbReference>